<dbReference type="OrthoDB" id="4256211at2"/>
<protein>
    <submittedName>
        <fullName evidence="2">Uncharacterized protein</fullName>
    </submittedName>
</protein>
<evidence type="ECO:0000313" key="3">
    <source>
        <dbReference type="Proteomes" id="UP000029482"/>
    </source>
</evidence>
<sequence length="55" mass="6072">MAEPEQPRVNDVRLGGNGELEFYDGTGWVPYPDVPEDDGTPFLVARSDHDPAGER</sequence>
<feature type="region of interest" description="Disordered" evidence="1">
    <location>
        <begin position="27"/>
        <end position="55"/>
    </location>
</feature>
<name>A0A089XCX6_STRGA</name>
<reference evidence="3" key="1">
    <citation type="journal article" date="2015" name="J. Biotechnol.">
        <title>Complete genome sequence of the actinobacterium Streptomyces glaucescens GLA.O (DSM 40922) consisting of a linear chromosome and one linear plasmid.</title>
        <authorList>
            <person name="Ortseifen V."/>
            <person name="Winkler A."/>
            <person name="Albersmeier A."/>
            <person name="Wendler S."/>
            <person name="Puhler A."/>
            <person name="Kalinowski J."/>
            <person name="Ruckert C."/>
        </authorList>
    </citation>
    <scope>NUCLEOTIDE SEQUENCE [LARGE SCALE GENOMIC DNA]</scope>
    <source>
        <strain evidence="3">DSM 40922 / GLA O</strain>
    </source>
</reference>
<proteinExistence type="predicted"/>
<dbReference type="Proteomes" id="UP000029482">
    <property type="component" value="Chromosome"/>
</dbReference>
<dbReference type="HOGENOM" id="CLU_3030463_0_0_11"/>
<evidence type="ECO:0000256" key="1">
    <source>
        <dbReference type="SAM" id="MobiDB-lite"/>
    </source>
</evidence>
<dbReference type="STRING" id="1907.SGLAU_15055"/>
<dbReference type="KEGG" id="sgu:SGLAU_15055"/>
<dbReference type="AlphaFoldDB" id="A0A089XCX6"/>
<accession>A0A089XCX6</accession>
<keyword evidence="3" id="KW-1185">Reference proteome</keyword>
<organism evidence="2 3">
    <name type="scientific">Streptomyces glaucescens</name>
    <dbReference type="NCBI Taxonomy" id="1907"/>
    <lineage>
        <taxon>Bacteria</taxon>
        <taxon>Bacillati</taxon>
        <taxon>Actinomycetota</taxon>
        <taxon>Actinomycetes</taxon>
        <taxon>Kitasatosporales</taxon>
        <taxon>Streptomycetaceae</taxon>
        <taxon>Streptomyces</taxon>
    </lineage>
</organism>
<evidence type="ECO:0000313" key="2">
    <source>
        <dbReference type="EMBL" id="AIR98994.1"/>
    </source>
</evidence>
<dbReference type="EMBL" id="CP009438">
    <property type="protein sequence ID" value="AIR98994.1"/>
    <property type="molecule type" value="Genomic_DNA"/>
</dbReference>
<feature type="compositionally biased region" description="Basic and acidic residues" evidence="1">
    <location>
        <begin position="46"/>
        <end position="55"/>
    </location>
</feature>
<dbReference type="RefSeq" id="WP_159072781.1">
    <property type="nucleotide sequence ID" value="NZ_CP009438.1"/>
</dbReference>
<gene>
    <name evidence="2" type="ORF">SGLAU_15055</name>
</gene>